<protein>
    <submittedName>
        <fullName evidence="3">Uncharacterized protein</fullName>
    </submittedName>
</protein>
<accession>A0A251TNN8</accession>
<evidence type="ECO:0000313" key="3">
    <source>
        <dbReference type="EMBL" id="OTG12389.1"/>
    </source>
</evidence>
<feature type="region of interest" description="Disordered" evidence="1">
    <location>
        <begin position="63"/>
        <end position="86"/>
    </location>
</feature>
<dbReference type="Gramene" id="mRNA:HanXRQr2_Chr04g0157341">
    <property type="protein sequence ID" value="mRNA:HanXRQr2_Chr04g0157341"/>
    <property type="gene ID" value="HanXRQr2_Chr04g0157341"/>
</dbReference>
<reference evidence="2 4" key="1">
    <citation type="journal article" date="2017" name="Nature">
        <title>The sunflower genome provides insights into oil metabolism, flowering and Asterid evolution.</title>
        <authorList>
            <person name="Badouin H."/>
            <person name="Gouzy J."/>
            <person name="Grassa C.J."/>
            <person name="Murat F."/>
            <person name="Staton S.E."/>
            <person name="Cottret L."/>
            <person name="Lelandais-Briere C."/>
            <person name="Owens G.L."/>
            <person name="Carrere S."/>
            <person name="Mayjonade B."/>
            <person name="Legrand L."/>
            <person name="Gill N."/>
            <person name="Kane N.C."/>
            <person name="Bowers J.E."/>
            <person name="Hubner S."/>
            <person name="Bellec A."/>
            <person name="Berard A."/>
            <person name="Berges H."/>
            <person name="Blanchet N."/>
            <person name="Boniface M.C."/>
            <person name="Brunel D."/>
            <person name="Catrice O."/>
            <person name="Chaidir N."/>
            <person name="Claudel C."/>
            <person name="Donnadieu C."/>
            <person name="Faraut T."/>
            <person name="Fievet G."/>
            <person name="Helmstetter N."/>
            <person name="King M."/>
            <person name="Knapp S.J."/>
            <person name="Lai Z."/>
            <person name="Le Paslier M.C."/>
            <person name="Lippi Y."/>
            <person name="Lorenzon L."/>
            <person name="Mandel J.R."/>
            <person name="Marage G."/>
            <person name="Marchand G."/>
            <person name="Marquand E."/>
            <person name="Bret-Mestries E."/>
            <person name="Morien E."/>
            <person name="Nambeesan S."/>
            <person name="Nguyen T."/>
            <person name="Pegot-Espagnet P."/>
            <person name="Pouilly N."/>
            <person name="Raftis F."/>
            <person name="Sallet E."/>
            <person name="Schiex T."/>
            <person name="Thomas J."/>
            <person name="Vandecasteele C."/>
            <person name="Vares D."/>
            <person name="Vear F."/>
            <person name="Vautrin S."/>
            <person name="Crespi M."/>
            <person name="Mangin B."/>
            <person name="Burke J.M."/>
            <person name="Salse J."/>
            <person name="Munos S."/>
            <person name="Vincourt P."/>
            <person name="Rieseberg L.H."/>
            <person name="Langlade N.B."/>
        </authorList>
    </citation>
    <scope>NUCLEOTIDE SEQUENCE [LARGE SCALE GENOMIC DNA]</scope>
    <source>
        <strain evidence="4">cv. SF193</strain>
        <tissue evidence="2">Leaves</tissue>
    </source>
</reference>
<sequence>MFPHQFHLFLHLHFKTLLDHQNLIFLKYHPPDHIIGNISEGVLTRSQSQNICLFAGFFISPSASQVPRGTERQQLGRGHARGAPTV</sequence>
<reference evidence="2" key="3">
    <citation type="submission" date="2020-06" db="EMBL/GenBank/DDBJ databases">
        <title>Helianthus annuus Genome sequencing and assembly Release 2.</title>
        <authorList>
            <person name="Gouzy J."/>
            <person name="Langlade N."/>
            <person name="Munos S."/>
        </authorList>
    </citation>
    <scope>NUCLEOTIDE SEQUENCE</scope>
    <source>
        <tissue evidence="2">Leaves</tissue>
    </source>
</reference>
<dbReference type="Proteomes" id="UP000215914">
    <property type="component" value="Chromosome 10"/>
</dbReference>
<dbReference type="InParanoid" id="A0A251TNN8"/>
<dbReference type="AlphaFoldDB" id="A0A251TNN8"/>
<name>A0A251TNN8_HELAN</name>
<evidence type="ECO:0000256" key="1">
    <source>
        <dbReference type="SAM" id="MobiDB-lite"/>
    </source>
</evidence>
<evidence type="ECO:0000313" key="2">
    <source>
        <dbReference type="EMBL" id="KAF5809455.1"/>
    </source>
</evidence>
<keyword evidence="4" id="KW-1185">Reference proteome</keyword>
<organism evidence="3 4">
    <name type="scientific">Helianthus annuus</name>
    <name type="common">Common sunflower</name>
    <dbReference type="NCBI Taxonomy" id="4232"/>
    <lineage>
        <taxon>Eukaryota</taxon>
        <taxon>Viridiplantae</taxon>
        <taxon>Streptophyta</taxon>
        <taxon>Embryophyta</taxon>
        <taxon>Tracheophyta</taxon>
        <taxon>Spermatophyta</taxon>
        <taxon>Magnoliopsida</taxon>
        <taxon>eudicotyledons</taxon>
        <taxon>Gunneridae</taxon>
        <taxon>Pentapetalae</taxon>
        <taxon>asterids</taxon>
        <taxon>campanulids</taxon>
        <taxon>Asterales</taxon>
        <taxon>Asteraceae</taxon>
        <taxon>Asteroideae</taxon>
        <taxon>Heliantheae alliance</taxon>
        <taxon>Heliantheae</taxon>
        <taxon>Helianthus</taxon>
    </lineage>
</organism>
<dbReference type="EMBL" id="MNCJ02000319">
    <property type="protein sequence ID" value="KAF5809455.1"/>
    <property type="molecule type" value="Genomic_DNA"/>
</dbReference>
<gene>
    <name evidence="3" type="ORF">HannXRQ_Chr10g0309101</name>
    <name evidence="2" type="ORF">HanXRQr2_Chr04g0157341</name>
</gene>
<proteinExistence type="predicted"/>
<dbReference type="EMBL" id="CM007899">
    <property type="protein sequence ID" value="OTG12389.1"/>
    <property type="molecule type" value="Genomic_DNA"/>
</dbReference>
<evidence type="ECO:0000313" key="4">
    <source>
        <dbReference type="Proteomes" id="UP000215914"/>
    </source>
</evidence>
<reference evidence="3" key="2">
    <citation type="submission" date="2017-02" db="EMBL/GenBank/DDBJ databases">
        <title>Sunflower complete genome.</title>
        <authorList>
            <person name="Langlade N."/>
            <person name="Munos S."/>
        </authorList>
    </citation>
    <scope>NUCLEOTIDE SEQUENCE [LARGE SCALE GENOMIC DNA]</scope>
    <source>
        <tissue evidence="3">Leaves</tissue>
    </source>
</reference>